<evidence type="ECO:0000313" key="1">
    <source>
        <dbReference type="EnsemblMetazoa" id="Aqu2.1.16680_001"/>
    </source>
</evidence>
<dbReference type="AlphaFoldDB" id="A0A1X7TNZ3"/>
<reference evidence="1" key="1">
    <citation type="submission" date="2017-05" db="UniProtKB">
        <authorList>
            <consortium name="EnsemblMetazoa"/>
        </authorList>
    </citation>
    <scope>IDENTIFICATION</scope>
</reference>
<dbReference type="InParanoid" id="A0A1X7TNZ3"/>
<protein>
    <submittedName>
        <fullName evidence="1">Uncharacterized protein</fullName>
    </submittedName>
</protein>
<sequence>LTQDVKAENLKCPTCNPNRHDPVFISLNANFLLCRKRKTAQTIRQNRPLSYGRFLDQSDVEKCIDIISPSATNN</sequence>
<proteinExistence type="predicted"/>
<organism evidence="1">
    <name type="scientific">Amphimedon queenslandica</name>
    <name type="common">Sponge</name>
    <dbReference type="NCBI Taxonomy" id="400682"/>
    <lineage>
        <taxon>Eukaryota</taxon>
        <taxon>Metazoa</taxon>
        <taxon>Porifera</taxon>
        <taxon>Demospongiae</taxon>
        <taxon>Heteroscleromorpha</taxon>
        <taxon>Haplosclerida</taxon>
        <taxon>Niphatidae</taxon>
        <taxon>Amphimedon</taxon>
    </lineage>
</organism>
<dbReference type="EnsemblMetazoa" id="Aqu2.1.16680_001">
    <property type="protein sequence ID" value="Aqu2.1.16680_001"/>
    <property type="gene ID" value="Aqu2.1.16680"/>
</dbReference>
<accession>A0A1X7TNZ3</accession>
<name>A0A1X7TNZ3_AMPQE</name>
<dbReference type="OrthoDB" id="10067492at2759"/>